<gene>
    <name evidence="1" type="ORF">G2W53_025487</name>
</gene>
<comment type="caution">
    <text evidence="1">The sequence shown here is derived from an EMBL/GenBank/DDBJ whole genome shotgun (WGS) entry which is preliminary data.</text>
</comment>
<keyword evidence="2" id="KW-1185">Reference proteome</keyword>
<proteinExistence type="predicted"/>
<dbReference type="AlphaFoldDB" id="A0A834TDA1"/>
<dbReference type="PANTHER" id="PTHR48045:SF11">
    <property type="entry name" value="UDP-GLYCOSYLTRANSFERASE 72B1"/>
    <property type="match status" value="1"/>
</dbReference>
<keyword evidence="1" id="KW-0808">Transferase</keyword>
<dbReference type="EMBL" id="JAAIUW010000008">
    <property type="protein sequence ID" value="KAF7820032.1"/>
    <property type="molecule type" value="Genomic_DNA"/>
</dbReference>
<reference evidence="1" key="1">
    <citation type="submission" date="2020-09" db="EMBL/GenBank/DDBJ databases">
        <title>Genome-Enabled Discovery of Anthraquinone Biosynthesis in Senna tora.</title>
        <authorList>
            <person name="Kang S.-H."/>
            <person name="Pandey R.P."/>
            <person name="Lee C.-M."/>
            <person name="Sim J.-S."/>
            <person name="Jeong J.-T."/>
            <person name="Choi B.-S."/>
            <person name="Jung M."/>
            <person name="Ginzburg D."/>
            <person name="Zhao K."/>
            <person name="Won S.Y."/>
            <person name="Oh T.-J."/>
            <person name="Yu Y."/>
            <person name="Kim N.-H."/>
            <person name="Lee O.R."/>
            <person name="Lee T.-H."/>
            <person name="Bashyal P."/>
            <person name="Kim T.-S."/>
            <person name="Lee W.-H."/>
            <person name="Kawkins C."/>
            <person name="Kim C.-K."/>
            <person name="Kim J.S."/>
            <person name="Ahn B.O."/>
            <person name="Rhee S.Y."/>
            <person name="Sohng J.K."/>
        </authorList>
    </citation>
    <scope>NUCLEOTIDE SEQUENCE</scope>
    <source>
        <tissue evidence="1">Leaf</tissue>
    </source>
</reference>
<name>A0A834TDA1_9FABA</name>
<sequence>MEKITSHIAIVSSPWFSCLASAFEFSKRFANLHPNFQLSFIIPILESLPSAFKSILESDQTLPTNLNPILLPPISKDDMPPNVEPFLQKKLTLIKSLPLIHDILNSLTSNSHLSALVAADAFALEVLDFAKELKTLSFIYFTSSAMALSVFFHLPGLHDMISCDFGDFSEPIRIPGCVQIHGIDLPEPVQNRSSPTYKPLLEMTKRFHSVDGFLVNSFLEMEGSTVEAFTNEGNGNYPHLYLVGPVAAETKHSNSSKEKWSDSNWLRWLEKC</sequence>
<evidence type="ECO:0000313" key="2">
    <source>
        <dbReference type="Proteomes" id="UP000634136"/>
    </source>
</evidence>
<dbReference type="OrthoDB" id="5835829at2759"/>
<dbReference type="Proteomes" id="UP000634136">
    <property type="component" value="Unassembled WGS sequence"/>
</dbReference>
<dbReference type="SUPFAM" id="SSF53756">
    <property type="entry name" value="UDP-Glycosyltransferase/glycogen phosphorylase"/>
    <property type="match status" value="1"/>
</dbReference>
<dbReference type="GO" id="GO:0016740">
    <property type="term" value="F:transferase activity"/>
    <property type="evidence" value="ECO:0007669"/>
    <property type="project" value="UniProtKB-KW"/>
</dbReference>
<protein>
    <submittedName>
        <fullName evidence="1">Hydroquinone glucosyltransferase-like</fullName>
    </submittedName>
</protein>
<accession>A0A834TDA1</accession>
<organism evidence="1 2">
    <name type="scientific">Senna tora</name>
    <dbReference type="NCBI Taxonomy" id="362788"/>
    <lineage>
        <taxon>Eukaryota</taxon>
        <taxon>Viridiplantae</taxon>
        <taxon>Streptophyta</taxon>
        <taxon>Embryophyta</taxon>
        <taxon>Tracheophyta</taxon>
        <taxon>Spermatophyta</taxon>
        <taxon>Magnoliopsida</taxon>
        <taxon>eudicotyledons</taxon>
        <taxon>Gunneridae</taxon>
        <taxon>Pentapetalae</taxon>
        <taxon>rosids</taxon>
        <taxon>fabids</taxon>
        <taxon>Fabales</taxon>
        <taxon>Fabaceae</taxon>
        <taxon>Caesalpinioideae</taxon>
        <taxon>Cassia clade</taxon>
        <taxon>Senna</taxon>
    </lineage>
</organism>
<evidence type="ECO:0000313" key="1">
    <source>
        <dbReference type="EMBL" id="KAF7820032.1"/>
    </source>
</evidence>
<dbReference type="PANTHER" id="PTHR48045">
    <property type="entry name" value="UDP-GLYCOSYLTRANSFERASE 72B1"/>
    <property type="match status" value="1"/>
</dbReference>
<dbReference type="Gene3D" id="3.40.50.2000">
    <property type="entry name" value="Glycogen Phosphorylase B"/>
    <property type="match status" value="1"/>
</dbReference>